<dbReference type="InterPro" id="IPR029052">
    <property type="entry name" value="Metallo-depent_PP-like"/>
</dbReference>
<evidence type="ECO:0000256" key="1">
    <source>
        <dbReference type="ARBA" id="ARBA00013081"/>
    </source>
</evidence>
<gene>
    <name evidence="6" type="ORF">Cni_G27035</name>
</gene>
<evidence type="ECO:0000256" key="4">
    <source>
        <dbReference type="ARBA" id="ARBA00023211"/>
    </source>
</evidence>
<evidence type="ECO:0000313" key="6">
    <source>
        <dbReference type="EMBL" id="WOL18242.1"/>
    </source>
</evidence>
<evidence type="ECO:0000313" key="7">
    <source>
        <dbReference type="Proteomes" id="UP001327560"/>
    </source>
</evidence>
<keyword evidence="2" id="KW-0479">Metal-binding</keyword>
<evidence type="ECO:0000259" key="5">
    <source>
        <dbReference type="Pfam" id="PF16891"/>
    </source>
</evidence>
<sequence>MMSSIYGRNGVRCLIETGEQHYDTAFSEFTEKWGTESTFSPSSPSLAGGCEIIVIIYSSSPFDLVCFVLFSFLKLFGEGSVEERGTFDLWMDPALLDDIIRRLLEVRDRRPGKKVHLKEAEIRQLCVASKEIFLRQPNLLEIDGPIKICGEF</sequence>
<dbReference type="Proteomes" id="UP001327560">
    <property type="component" value="Chromosome 8"/>
</dbReference>
<protein>
    <recommendedName>
        <fullName evidence="1">protein-serine/threonine phosphatase</fullName>
        <ecNumber evidence="1">3.1.3.16</ecNumber>
    </recommendedName>
</protein>
<organism evidence="6 7">
    <name type="scientific">Canna indica</name>
    <name type="common">Indian-shot</name>
    <dbReference type="NCBI Taxonomy" id="4628"/>
    <lineage>
        <taxon>Eukaryota</taxon>
        <taxon>Viridiplantae</taxon>
        <taxon>Streptophyta</taxon>
        <taxon>Embryophyta</taxon>
        <taxon>Tracheophyta</taxon>
        <taxon>Spermatophyta</taxon>
        <taxon>Magnoliopsida</taxon>
        <taxon>Liliopsida</taxon>
        <taxon>Zingiberales</taxon>
        <taxon>Cannaceae</taxon>
        <taxon>Canna</taxon>
    </lineage>
</organism>
<dbReference type="Pfam" id="PF16891">
    <property type="entry name" value="STPPase_N"/>
    <property type="match status" value="1"/>
</dbReference>
<reference evidence="6 7" key="1">
    <citation type="submission" date="2023-10" db="EMBL/GenBank/DDBJ databases">
        <title>Chromosome-scale genome assembly provides insights into flower coloration mechanisms of Canna indica.</title>
        <authorList>
            <person name="Li C."/>
        </authorList>
    </citation>
    <scope>NUCLEOTIDE SEQUENCE [LARGE SCALE GENOMIC DNA]</scope>
    <source>
        <tissue evidence="6">Flower</tissue>
    </source>
</reference>
<keyword evidence="7" id="KW-1185">Reference proteome</keyword>
<name>A0AAQ3L775_9LILI</name>
<dbReference type="SUPFAM" id="SSF56300">
    <property type="entry name" value="Metallo-dependent phosphatases"/>
    <property type="match status" value="1"/>
</dbReference>
<evidence type="ECO:0000256" key="2">
    <source>
        <dbReference type="ARBA" id="ARBA00022723"/>
    </source>
</evidence>
<proteinExistence type="predicted"/>
<dbReference type="InterPro" id="IPR031675">
    <property type="entry name" value="STPPase_N"/>
</dbReference>
<dbReference type="Gene3D" id="3.60.21.10">
    <property type="match status" value="1"/>
</dbReference>
<accession>A0AAQ3L775</accession>
<dbReference type="GO" id="GO:0046872">
    <property type="term" value="F:metal ion binding"/>
    <property type="evidence" value="ECO:0007669"/>
    <property type="project" value="UniProtKB-KW"/>
</dbReference>
<feature type="domain" description="Serine-threonine protein phosphatase N-terminal" evidence="5">
    <location>
        <begin position="96"/>
        <end position="142"/>
    </location>
</feature>
<keyword evidence="4" id="KW-0464">Manganese</keyword>
<dbReference type="GO" id="GO:0004722">
    <property type="term" value="F:protein serine/threonine phosphatase activity"/>
    <property type="evidence" value="ECO:0007669"/>
    <property type="project" value="UniProtKB-EC"/>
</dbReference>
<dbReference type="EMBL" id="CP136897">
    <property type="protein sequence ID" value="WOL18242.1"/>
    <property type="molecule type" value="Genomic_DNA"/>
</dbReference>
<evidence type="ECO:0000256" key="3">
    <source>
        <dbReference type="ARBA" id="ARBA00022801"/>
    </source>
</evidence>
<dbReference type="AlphaFoldDB" id="A0AAQ3L775"/>
<dbReference type="EC" id="3.1.3.16" evidence="1"/>
<keyword evidence="3" id="KW-0378">Hydrolase</keyword>